<organism evidence="3 4">
    <name type="scientific">Paenibacillus azoreducens</name>
    <dbReference type="NCBI Taxonomy" id="116718"/>
    <lineage>
        <taxon>Bacteria</taxon>
        <taxon>Bacillati</taxon>
        <taxon>Bacillota</taxon>
        <taxon>Bacilli</taxon>
        <taxon>Bacillales</taxon>
        <taxon>Paenibacillaceae</taxon>
        <taxon>Paenibacillus</taxon>
    </lineage>
</organism>
<accession>A0A919YDN5</accession>
<evidence type="ECO:0000313" key="3">
    <source>
        <dbReference type="EMBL" id="GIO48781.1"/>
    </source>
</evidence>
<name>A0A919YDN5_9BACL</name>
<dbReference type="GO" id="GO:0009088">
    <property type="term" value="P:threonine biosynthetic process"/>
    <property type="evidence" value="ECO:0007669"/>
    <property type="project" value="TreeGrafter"/>
</dbReference>
<dbReference type="EMBL" id="BORT01000016">
    <property type="protein sequence ID" value="GIO48781.1"/>
    <property type="molecule type" value="Genomic_DNA"/>
</dbReference>
<proteinExistence type="inferred from homology"/>
<evidence type="ECO:0000256" key="1">
    <source>
        <dbReference type="ARBA" id="ARBA00038240"/>
    </source>
</evidence>
<evidence type="ECO:0000313" key="4">
    <source>
        <dbReference type="Proteomes" id="UP000682811"/>
    </source>
</evidence>
<comment type="caution">
    <text evidence="3">The sequence shown here is derived from an EMBL/GenBank/DDBJ whole genome shotgun (WGS) entry which is preliminary data.</text>
</comment>
<dbReference type="InterPro" id="IPR050249">
    <property type="entry name" value="Pseudomonas-type_ThrB"/>
</dbReference>
<dbReference type="RefSeq" id="WP_212979401.1">
    <property type="nucleotide sequence ID" value="NZ_AP025343.1"/>
</dbReference>
<dbReference type="Proteomes" id="UP000682811">
    <property type="component" value="Unassembled WGS sequence"/>
</dbReference>
<feature type="domain" description="Aminoglycoside phosphotransferase" evidence="2">
    <location>
        <begin position="29"/>
        <end position="237"/>
    </location>
</feature>
<dbReference type="PANTHER" id="PTHR21064:SF6">
    <property type="entry name" value="AMINOGLYCOSIDE PHOSPHOTRANSFERASE DOMAIN-CONTAINING PROTEIN"/>
    <property type="match status" value="1"/>
</dbReference>
<dbReference type="AlphaFoldDB" id="A0A919YDN5"/>
<dbReference type="InterPro" id="IPR002575">
    <property type="entry name" value="Aminoglycoside_PTrfase"/>
</dbReference>
<protein>
    <recommendedName>
        <fullName evidence="2">Aminoglycoside phosphotransferase domain-containing protein</fullName>
    </recommendedName>
</protein>
<gene>
    <name evidence="3" type="ORF">J34TS1_35460</name>
</gene>
<comment type="similarity">
    <text evidence="1">Belongs to the pseudomonas-type ThrB family.</text>
</comment>
<dbReference type="Pfam" id="PF01636">
    <property type="entry name" value="APH"/>
    <property type="match status" value="1"/>
</dbReference>
<evidence type="ECO:0000259" key="2">
    <source>
        <dbReference type="Pfam" id="PF01636"/>
    </source>
</evidence>
<keyword evidence="4" id="KW-1185">Reference proteome</keyword>
<reference evidence="3 4" key="1">
    <citation type="submission" date="2021-03" db="EMBL/GenBank/DDBJ databases">
        <title>Antimicrobial resistance genes in bacteria isolated from Japanese honey, and their potential for conferring macrolide and lincosamide resistance in the American foulbrood pathogen Paenibacillus larvae.</title>
        <authorList>
            <person name="Okamoto M."/>
            <person name="Kumagai M."/>
            <person name="Kanamori H."/>
            <person name="Takamatsu D."/>
        </authorList>
    </citation>
    <scope>NUCLEOTIDE SEQUENCE [LARGE SCALE GENOMIC DNA]</scope>
    <source>
        <strain evidence="3 4">J34TS1</strain>
    </source>
</reference>
<dbReference type="Gene3D" id="3.90.1200.10">
    <property type="match status" value="1"/>
</dbReference>
<dbReference type="SUPFAM" id="SSF56112">
    <property type="entry name" value="Protein kinase-like (PK-like)"/>
    <property type="match status" value="1"/>
</dbReference>
<sequence length="327" mass="38073">MVSRELLAKVAESFEFDVDTLVFISHSCNEVYRFTKNDLLYILRLSEKPFHDVDNLKAELHWVRYLAEKGVRVSLPITTKDGKLTTVYNENDTWFIAAVFQMAPGIVFDREPQIWGPSLFHTWGETMGEIHRLTKAYEPAEPSYKRAEWSAAKINNPNLFQGNYRILLDKLKSLEGIISSLPKDKESYGLIHYDFHPYNFLVDQGDITVFDFDDAIYGWFALDIGVAAAHAVWWGSPNNDRKSKHEFSKRFLNEFLTGYLRQNHLNQYWIGQIPMFMDYRNISSFFWWLHSWDGNEVNLSEFQKIAIVNGVELIQNGLSFDGCDIQL</sequence>
<dbReference type="InterPro" id="IPR011009">
    <property type="entry name" value="Kinase-like_dom_sf"/>
</dbReference>
<dbReference type="PANTHER" id="PTHR21064">
    <property type="entry name" value="AMINOGLYCOSIDE PHOSPHOTRANSFERASE DOMAIN-CONTAINING PROTEIN-RELATED"/>
    <property type="match status" value="1"/>
</dbReference>
<dbReference type="GO" id="GO:0004413">
    <property type="term" value="F:homoserine kinase activity"/>
    <property type="evidence" value="ECO:0007669"/>
    <property type="project" value="TreeGrafter"/>
</dbReference>
<dbReference type="Gene3D" id="3.30.200.20">
    <property type="entry name" value="Phosphorylase Kinase, domain 1"/>
    <property type="match status" value="1"/>
</dbReference>